<dbReference type="Proteomes" id="UP000078090">
    <property type="component" value="Unassembled WGS sequence"/>
</dbReference>
<dbReference type="EMBL" id="LUUG01000098">
    <property type="protein sequence ID" value="OAI00271.1"/>
    <property type="molecule type" value="Genomic_DNA"/>
</dbReference>
<reference evidence="2" key="1">
    <citation type="submission" date="2016-03" db="EMBL/GenBank/DDBJ databases">
        <authorList>
            <person name="Heylen K."/>
            <person name="De Vos P."/>
            <person name="Vekeman B."/>
        </authorList>
    </citation>
    <scope>NUCLEOTIDE SEQUENCE [LARGE SCALE GENOMIC DNA]</scope>
    <source>
        <strain evidence="2">R-45363</strain>
    </source>
</reference>
<dbReference type="AlphaFoldDB" id="A0A177M3Q5"/>
<proteinExistence type="predicted"/>
<evidence type="ECO:0000313" key="1">
    <source>
        <dbReference type="EMBL" id="OAI00271.1"/>
    </source>
</evidence>
<comment type="caution">
    <text evidence="1">The sequence shown here is derived from an EMBL/GenBank/DDBJ whole genome shotgun (WGS) entry which is preliminary data.</text>
</comment>
<name>A0A177M3Q5_METMH</name>
<gene>
    <name evidence="1" type="ORF">A1332_18985</name>
</gene>
<accession>A0A177M3Q5</accession>
<organism evidence="1 2">
    <name type="scientific">Methylomonas methanica</name>
    <dbReference type="NCBI Taxonomy" id="421"/>
    <lineage>
        <taxon>Bacteria</taxon>
        <taxon>Pseudomonadati</taxon>
        <taxon>Pseudomonadota</taxon>
        <taxon>Gammaproteobacteria</taxon>
        <taxon>Methylococcales</taxon>
        <taxon>Methylococcaceae</taxon>
        <taxon>Methylomonas</taxon>
    </lineage>
</organism>
<protein>
    <submittedName>
        <fullName evidence="1">Uncharacterized protein</fullName>
    </submittedName>
</protein>
<evidence type="ECO:0000313" key="2">
    <source>
        <dbReference type="Proteomes" id="UP000078090"/>
    </source>
</evidence>
<sequence>MDVPSEQPVGAMHGCIALPKGQEAPFGNPVQKRGAQGISGIRAAFSLGTFFWRSKRKYLGRRSENRH</sequence>